<organism evidence="2 3">
    <name type="scientific">Elysia marginata</name>
    <dbReference type="NCBI Taxonomy" id="1093978"/>
    <lineage>
        <taxon>Eukaryota</taxon>
        <taxon>Metazoa</taxon>
        <taxon>Spiralia</taxon>
        <taxon>Lophotrochozoa</taxon>
        <taxon>Mollusca</taxon>
        <taxon>Gastropoda</taxon>
        <taxon>Heterobranchia</taxon>
        <taxon>Euthyneura</taxon>
        <taxon>Panpulmonata</taxon>
        <taxon>Sacoglossa</taxon>
        <taxon>Placobranchoidea</taxon>
        <taxon>Plakobranchidae</taxon>
        <taxon>Elysia</taxon>
    </lineage>
</organism>
<feature type="compositionally biased region" description="Low complexity" evidence="1">
    <location>
        <begin position="579"/>
        <end position="594"/>
    </location>
</feature>
<protein>
    <recommendedName>
        <fullName evidence="4">WH2 domain-containing protein</fullName>
    </recommendedName>
</protein>
<comment type="caution">
    <text evidence="2">The sequence shown here is derived from an EMBL/GenBank/DDBJ whole genome shotgun (WGS) entry which is preliminary data.</text>
</comment>
<feature type="compositionally biased region" description="Pro residues" evidence="1">
    <location>
        <begin position="429"/>
        <end position="439"/>
    </location>
</feature>
<feature type="compositionally biased region" description="Low complexity" evidence="1">
    <location>
        <begin position="502"/>
        <end position="516"/>
    </location>
</feature>
<feature type="compositionally biased region" description="Basic and acidic residues" evidence="1">
    <location>
        <begin position="453"/>
        <end position="464"/>
    </location>
</feature>
<evidence type="ECO:0000313" key="2">
    <source>
        <dbReference type="EMBL" id="GFR65493.1"/>
    </source>
</evidence>
<feature type="compositionally biased region" description="Polar residues" evidence="1">
    <location>
        <begin position="10"/>
        <end position="19"/>
    </location>
</feature>
<feature type="compositionally biased region" description="Pro residues" evidence="1">
    <location>
        <begin position="77"/>
        <end position="92"/>
    </location>
</feature>
<feature type="compositionally biased region" description="Polar residues" evidence="1">
    <location>
        <begin position="403"/>
        <end position="412"/>
    </location>
</feature>
<evidence type="ECO:0000256" key="1">
    <source>
        <dbReference type="SAM" id="MobiDB-lite"/>
    </source>
</evidence>
<feature type="region of interest" description="Disordered" evidence="1">
    <location>
        <begin position="1"/>
        <end position="665"/>
    </location>
</feature>
<dbReference type="AlphaFoldDB" id="A0AAV4EYH6"/>
<reference evidence="2 3" key="1">
    <citation type="journal article" date="2021" name="Elife">
        <title>Chloroplast acquisition without the gene transfer in kleptoplastic sea slugs, Plakobranchus ocellatus.</title>
        <authorList>
            <person name="Maeda T."/>
            <person name="Takahashi S."/>
            <person name="Yoshida T."/>
            <person name="Shimamura S."/>
            <person name="Takaki Y."/>
            <person name="Nagai Y."/>
            <person name="Toyoda A."/>
            <person name="Suzuki Y."/>
            <person name="Arimoto A."/>
            <person name="Ishii H."/>
            <person name="Satoh N."/>
            <person name="Nishiyama T."/>
            <person name="Hasebe M."/>
            <person name="Maruyama T."/>
            <person name="Minagawa J."/>
            <person name="Obokata J."/>
            <person name="Shigenobu S."/>
        </authorList>
    </citation>
    <scope>NUCLEOTIDE SEQUENCE [LARGE SCALE GENOMIC DNA]</scope>
</reference>
<feature type="compositionally biased region" description="Polar residues" evidence="1">
    <location>
        <begin position="127"/>
        <end position="139"/>
    </location>
</feature>
<keyword evidence="3" id="KW-1185">Reference proteome</keyword>
<evidence type="ECO:0008006" key="4">
    <source>
        <dbReference type="Google" id="ProtNLM"/>
    </source>
</evidence>
<feature type="compositionally biased region" description="Basic and acidic residues" evidence="1">
    <location>
        <begin position="172"/>
        <end position="200"/>
    </location>
</feature>
<name>A0AAV4EYH6_9GAST</name>
<proteinExistence type="predicted"/>
<feature type="compositionally biased region" description="Basic and acidic residues" evidence="1">
    <location>
        <begin position="28"/>
        <end position="52"/>
    </location>
</feature>
<feature type="compositionally biased region" description="Low complexity" evidence="1">
    <location>
        <begin position="638"/>
        <end position="655"/>
    </location>
</feature>
<gene>
    <name evidence="2" type="ORF">ElyMa_001948800</name>
</gene>
<dbReference type="Proteomes" id="UP000762676">
    <property type="component" value="Unassembled WGS sequence"/>
</dbReference>
<feature type="compositionally biased region" description="Basic and acidic residues" evidence="1">
    <location>
        <begin position="252"/>
        <end position="264"/>
    </location>
</feature>
<feature type="compositionally biased region" description="Pro residues" evidence="1">
    <location>
        <begin position="326"/>
        <end position="338"/>
    </location>
</feature>
<accession>A0AAV4EYH6</accession>
<feature type="compositionally biased region" description="Polar residues" evidence="1">
    <location>
        <begin position="656"/>
        <end position="665"/>
    </location>
</feature>
<sequence>MPIKPGGGMSDNTSKQSVRQLPPGKLENLLKRFEDVSGDSKDSPSTRGERHGPPPQPMARLKSPERPKLPTGKKPQLSPPPKRPLVKPPQPPSKDFGSSAPAGARAADSNAGLIKPQPPVKPAVQRKPSNVGDTSTTVIDNPVYGGFQQKDQEAVSDLYSKVKKTPKNTNDSPKKVSLDQEQGNIHRREAVRKHSGERRKTVAGFDTETENGGASEGSVSVAMRTKLFDGQSAGKPVPPKKSEAVRSMSMRTSREREQLQEKTVHNNGNVGEEIYDPPWDSTKSSAVEKLRQSHQAPQSASDPPSNAIKSNKGLPVIPGKPGGSPAKPPPLPSQPPPKTTGGKKTIPDSISKPSPNTGLPKPPHAAPTTKDGQVKPVPVVPKVSPPKPPHVASTGKEAPAKSISVTPATNTCPPKPPHLVPGNKDSPVKPLPVAPPPKPPRTHAHDNYLISKFTKDPEPRDQQTPKKKVNIVEPDTSEEVEYFSVKDRLAKLMQQQNPESQSPGPSSNASTPSSTSKDQEVTMRQKPPSRPPPPKHRPGSGESNASSSPCPPARPLTHCPETKHSHGGPIIIPVFPRGQQKQRQQQQQQQQLQPQHPPHINFHRQSSTHDGRRRKPTDDLPEEPDGLRPLQRFPLRKSFSSECVHSSRSSSLNLSTAGTWGDSSAGTAENYPAAMTRSAHDYEAVIDPDGYAVPNEFVRLPQHSKDPQLEDQMVSKAFFDEIP</sequence>
<evidence type="ECO:0000313" key="3">
    <source>
        <dbReference type="Proteomes" id="UP000762676"/>
    </source>
</evidence>
<feature type="compositionally biased region" description="Polar residues" evidence="1">
    <location>
        <begin position="293"/>
        <end position="309"/>
    </location>
</feature>
<dbReference type="EMBL" id="BMAT01003954">
    <property type="protein sequence ID" value="GFR65493.1"/>
    <property type="molecule type" value="Genomic_DNA"/>
</dbReference>